<evidence type="ECO:0000313" key="1">
    <source>
        <dbReference type="EMBL" id="CCK74338.1"/>
    </source>
</evidence>
<dbReference type="InterPro" id="IPR021727">
    <property type="entry name" value="DUF3299"/>
</dbReference>
<proteinExistence type="predicted"/>
<keyword evidence="2" id="KW-1185">Reference proteome</keyword>
<dbReference type="STRING" id="698738.OLEAN_C01620"/>
<dbReference type="AlphaFoldDB" id="R4YMM3"/>
<dbReference type="Proteomes" id="UP000032749">
    <property type="component" value="Chromosome"/>
</dbReference>
<evidence type="ECO:0008006" key="3">
    <source>
        <dbReference type="Google" id="ProtNLM"/>
    </source>
</evidence>
<gene>
    <name evidence="1" type="ORF">OLEAN_C01620</name>
</gene>
<reference evidence="1 2" key="1">
    <citation type="journal article" date="2013" name="Nat. Commun.">
        <title>Genome sequence and functional genomic analysis of the oil-degrading bacterium Oleispira antarctica.</title>
        <authorList>
            <person name="Kube M."/>
            <person name="Chernikova T.N."/>
            <person name="Al-Ramahi Y."/>
            <person name="Beloqui A."/>
            <person name="Lopez-Cortez N."/>
            <person name="Guazzaroni M.E."/>
            <person name="Heipieper H.J."/>
            <person name="Klages S."/>
            <person name="Kotsyurbenko O.R."/>
            <person name="Langer I."/>
            <person name="Nechitaylo T.Y."/>
            <person name="Lunsdorf H."/>
            <person name="Fernandez M."/>
            <person name="Juarez S."/>
            <person name="Ciordia S."/>
            <person name="Singer A."/>
            <person name="Kagan O."/>
            <person name="Egorova O."/>
            <person name="Petit P.A."/>
            <person name="Stogios P."/>
            <person name="Kim Y."/>
            <person name="Tchigvintsev A."/>
            <person name="Flick R."/>
            <person name="Denaro R."/>
            <person name="Genovese M."/>
            <person name="Albar J.P."/>
            <person name="Reva O.N."/>
            <person name="Martinez-Gomariz M."/>
            <person name="Tran H."/>
            <person name="Ferrer M."/>
            <person name="Savchenko A."/>
            <person name="Yakunin A.F."/>
            <person name="Yakimov M.M."/>
            <person name="Golyshina O.V."/>
            <person name="Reinhardt R."/>
            <person name="Golyshin P.N."/>
        </authorList>
    </citation>
    <scope>NUCLEOTIDE SEQUENCE [LARGE SCALE GENOMIC DNA]</scope>
</reference>
<evidence type="ECO:0000313" key="2">
    <source>
        <dbReference type="Proteomes" id="UP000032749"/>
    </source>
</evidence>
<organism evidence="1 2">
    <name type="scientific">Oleispira antarctica RB-8</name>
    <dbReference type="NCBI Taxonomy" id="698738"/>
    <lineage>
        <taxon>Bacteria</taxon>
        <taxon>Pseudomonadati</taxon>
        <taxon>Pseudomonadota</taxon>
        <taxon>Gammaproteobacteria</taxon>
        <taxon>Oceanospirillales</taxon>
        <taxon>Oceanospirillaceae</taxon>
        <taxon>Oleispira</taxon>
    </lineage>
</organism>
<protein>
    <recommendedName>
        <fullName evidence="3">Lipoprotein</fullName>
    </recommendedName>
</protein>
<accession>R4YMM3</accession>
<dbReference type="HOGENOM" id="CLU_099457_1_0_6"/>
<dbReference type="Gene3D" id="2.40.50.870">
    <property type="entry name" value="Protein of unknown function (DUF3299)"/>
    <property type="match status" value="1"/>
</dbReference>
<dbReference type="KEGG" id="oai:OLEAN_C01620"/>
<dbReference type="OrthoDB" id="9784998at2"/>
<dbReference type="Pfam" id="PF11736">
    <property type="entry name" value="DUF3299"/>
    <property type="match status" value="1"/>
</dbReference>
<name>R4YMM3_OLEAN</name>
<dbReference type="PATRIC" id="fig|698738.3.peg.166"/>
<dbReference type="EMBL" id="FO203512">
    <property type="protein sequence ID" value="CCK74338.1"/>
    <property type="molecule type" value="Genomic_DNA"/>
</dbReference>
<sequence>MTSCSSESRGDESIFSSIAGEIISEFKAVIISPPDQPMVKYRTIEWTELMPKDDLEAILNQPDYIDEIVDGSPEDQLSSRVKSAIAMASDSRYQQALESTRVIEEFNNQPVRIAGFIVPLEFDGEQTITQFFFVPYFGACIHLPPPPPNQLIYVSYPQGLKLDALYDPFWITGVIKTSLVENDTATSAYSIVVNSISPYVPD</sequence>